<gene>
    <name evidence="1" type="ORF">ACD_3C00111G0031</name>
</gene>
<dbReference type="EMBL" id="AMFJ01000385">
    <property type="protein sequence ID" value="EKE28014.1"/>
    <property type="molecule type" value="Genomic_DNA"/>
</dbReference>
<proteinExistence type="predicted"/>
<protein>
    <submittedName>
        <fullName evidence="1">Uncharacterized protein</fullName>
    </submittedName>
</protein>
<accession>K2GCR5</accession>
<dbReference type="AlphaFoldDB" id="K2GCR5"/>
<organism evidence="1">
    <name type="scientific">uncultured bacterium</name>
    <name type="common">gcode 4</name>
    <dbReference type="NCBI Taxonomy" id="1234023"/>
    <lineage>
        <taxon>Bacteria</taxon>
        <taxon>environmental samples</taxon>
    </lineage>
</organism>
<evidence type="ECO:0000313" key="1">
    <source>
        <dbReference type="EMBL" id="EKE28014.1"/>
    </source>
</evidence>
<comment type="caution">
    <text evidence="1">The sequence shown here is derived from an EMBL/GenBank/DDBJ whole genome shotgun (WGS) entry which is preliminary data.</text>
</comment>
<reference evidence="1" key="1">
    <citation type="journal article" date="2012" name="Science">
        <title>Fermentation, hydrogen, and sulfur metabolism in multiple uncultivated bacterial phyla.</title>
        <authorList>
            <person name="Wrighton K.C."/>
            <person name="Thomas B.C."/>
            <person name="Sharon I."/>
            <person name="Miller C.S."/>
            <person name="Castelle C.J."/>
            <person name="VerBerkmoes N.C."/>
            <person name="Wilkins M.J."/>
            <person name="Hettich R.L."/>
            <person name="Lipton M.S."/>
            <person name="Williams K.H."/>
            <person name="Long P.E."/>
            <person name="Banfield J.F."/>
        </authorList>
    </citation>
    <scope>NUCLEOTIDE SEQUENCE [LARGE SCALE GENOMIC DNA]</scope>
</reference>
<sequence length="31" mass="4027">MIRIQNKNYQVTDWKWWNWGSWIVIIRYLTN</sequence>
<name>K2GCR5_9BACT</name>